<feature type="region of interest" description="Disordered" evidence="1">
    <location>
        <begin position="80"/>
        <end position="109"/>
    </location>
</feature>
<dbReference type="AlphaFoldDB" id="A0A7S0XFX7"/>
<evidence type="ECO:0000256" key="1">
    <source>
        <dbReference type="SAM" id="MobiDB-lite"/>
    </source>
</evidence>
<feature type="region of interest" description="Disordered" evidence="1">
    <location>
        <begin position="190"/>
        <end position="215"/>
    </location>
</feature>
<name>A0A7S0XFX7_9STRA</name>
<accession>A0A7S0XFX7</accession>
<organism evidence="2">
    <name type="scientific">Chromulina nebulosa</name>
    <dbReference type="NCBI Taxonomy" id="96789"/>
    <lineage>
        <taxon>Eukaryota</taxon>
        <taxon>Sar</taxon>
        <taxon>Stramenopiles</taxon>
        <taxon>Ochrophyta</taxon>
        <taxon>Chrysophyceae</taxon>
        <taxon>Chromulinales</taxon>
        <taxon>Chromulinaceae</taxon>
        <taxon>Chromulina</taxon>
    </lineage>
</organism>
<reference evidence="2" key="1">
    <citation type="submission" date="2021-01" db="EMBL/GenBank/DDBJ databases">
        <authorList>
            <person name="Corre E."/>
            <person name="Pelletier E."/>
            <person name="Niang G."/>
            <person name="Scheremetjew M."/>
            <person name="Finn R."/>
            <person name="Kale V."/>
            <person name="Holt S."/>
            <person name="Cochrane G."/>
            <person name="Meng A."/>
            <person name="Brown T."/>
            <person name="Cohen L."/>
        </authorList>
    </citation>
    <scope>NUCLEOTIDE SEQUENCE</scope>
    <source>
        <strain evidence="2">UTEXLB2642</strain>
    </source>
</reference>
<dbReference type="EMBL" id="HBFD01002460">
    <property type="protein sequence ID" value="CAD8715886.1"/>
    <property type="molecule type" value="Transcribed_RNA"/>
</dbReference>
<evidence type="ECO:0000313" key="2">
    <source>
        <dbReference type="EMBL" id="CAD8715886.1"/>
    </source>
</evidence>
<proteinExistence type="predicted"/>
<protein>
    <submittedName>
        <fullName evidence="2">Uncharacterized protein</fullName>
    </submittedName>
</protein>
<sequence length="215" mass="24529">MTKPISQYSAAMIGIHDSANSRFQPLREKFKEEAKVIADHIQGIHHARKLPSMQVNYSNTVEKLNNYQLESTLRNRTINSINDNNNNNMTFNNNNNNTSNSNYNSTSNSNYNSSSYKKITKEKEFLDTFTNAIKSEGFINERKRLYNKETSRKAIVHEIIKGTAPMPKHLLYPQKATHDQILAMTGARTAPDANRIPPPVTKTKRWLGDATGWEN</sequence>
<gene>
    <name evidence="2" type="ORF">CNEB1095_LOCUS1583</name>
</gene>